<comment type="caution">
    <text evidence="3">The sequence shown here is derived from an EMBL/GenBank/DDBJ whole genome shotgun (WGS) entry which is preliminary data.</text>
</comment>
<keyword evidence="2" id="KW-0732">Signal</keyword>
<dbReference type="AlphaFoldDB" id="A0A8H4TU51"/>
<feature type="signal peptide" evidence="2">
    <location>
        <begin position="1"/>
        <end position="19"/>
    </location>
</feature>
<evidence type="ECO:0000313" key="4">
    <source>
        <dbReference type="Proteomes" id="UP000622797"/>
    </source>
</evidence>
<evidence type="ECO:0000313" key="3">
    <source>
        <dbReference type="EMBL" id="KAF4964206.1"/>
    </source>
</evidence>
<proteinExistence type="predicted"/>
<evidence type="ECO:0008006" key="5">
    <source>
        <dbReference type="Google" id="ProtNLM"/>
    </source>
</evidence>
<feature type="compositionally biased region" description="Basic and acidic residues" evidence="1">
    <location>
        <begin position="148"/>
        <end position="173"/>
    </location>
</feature>
<gene>
    <name evidence="3" type="ORF">FSARC_7840</name>
</gene>
<evidence type="ECO:0000256" key="1">
    <source>
        <dbReference type="SAM" id="MobiDB-lite"/>
    </source>
</evidence>
<name>A0A8H4TU51_9HYPO</name>
<accession>A0A8H4TU51</accession>
<protein>
    <recommendedName>
        <fullName evidence="5">Infection structure specific protein</fullName>
    </recommendedName>
</protein>
<feature type="chain" id="PRO_5034948253" description="Infection structure specific protein" evidence="2">
    <location>
        <begin position="20"/>
        <end position="198"/>
    </location>
</feature>
<dbReference type="OrthoDB" id="5104384at2759"/>
<keyword evidence="4" id="KW-1185">Reference proteome</keyword>
<organism evidence="3 4">
    <name type="scientific">Fusarium sarcochroum</name>
    <dbReference type="NCBI Taxonomy" id="1208366"/>
    <lineage>
        <taxon>Eukaryota</taxon>
        <taxon>Fungi</taxon>
        <taxon>Dikarya</taxon>
        <taxon>Ascomycota</taxon>
        <taxon>Pezizomycotina</taxon>
        <taxon>Sordariomycetes</taxon>
        <taxon>Hypocreomycetidae</taxon>
        <taxon>Hypocreales</taxon>
        <taxon>Nectriaceae</taxon>
        <taxon>Fusarium</taxon>
        <taxon>Fusarium lateritium species complex</taxon>
    </lineage>
</organism>
<sequence length="198" mass="21100">MNTMRILFFAIVGALEVAAQTPTPTRTLATVNTYIGEACRSVEASLDLFGPPPPEDPELSEVVVSFAIGTLYNTQDPCELPVYTGTMADSFSEWASRWTSWEYEHVSEWRQIWSACSDEPSVTDLAPVGSDICSDLVAKITGAPTSDGKSDKGQDKDEGKDTNATDDKPEKVGESAGARLGGSFLAVFVAVGVIAVAL</sequence>
<reference evidence="3" key="2">
    <citation type="submission" date="2020-05" db="EMBL/GenBank/DDBJ databases">
        <authorList>
            <person name="Kim H.-S."/>
            <person name="Proctor R.H."/>
            <person name="Brown D.W."/>
        </authorList>
    </citation>
    <scope>NUCLEOTIDE SEQUENCE</scope>
    <source>
        <strain evidence="3">NRRL 20472</strain>
    </source>
</reference>
<dbReference type="EMBL" id="JABEXW010000422">
    <property type="protein sequence ID" value="KAF4964206.1"/>
    <property type="molecule type" value="Genomic_DNA"/>
</dbReference>
<evidence type="ECO:0000256" key="2">
    <source>
        <dbReference type="SAM" id="SignalP"/>
    </source>
</evidence>
<feature type="region of interest" description="Disordered" evidence="1">
    <location>
        <begin position="143"/>
        <end position="175"/>
    </location>
</feature>
<dbReference type="Proteomes" id="UP000622797">
    <property type="component" value="Unassembled WGS sequence"/>
</dbReference>
<reference evidence="3" key="1">
    <citation type="journal article" date="2020" name="BMC Genomics">
        <title>Correction to: Identification and distribution of gene clusters required for synthesis of sphingolipid metabolism inhibitors in diverse species of the filamentous fungus Fusarium.</title>
        <authorList>
            <person name="Kim H.S."/>
            <person name="Lohmar J.M."/>
            <person name="Busman M."/>
            <person name="Brown D.W."/>
            <person name="Naumann T.A."/>
            <person name="Divon H.H."/>
            <person name="Lysoe E."/>
            <person name="Uhlig S."/>
            <person name="Proctor R.H."/>
        </authorList>
    </citation>
    <scope>NUCLEOTIDE SEQUENCE</scope>
    <source>
        <strain evidence="3">NRRL 20472</strain>
    </source>
</reference>